<dbReference type="InterPro" id="IPR044865">
    <property type="entry name" value="MRH_dom"/>
</dbReference>
<comment type="subcellular location">
    <subcellularLocation>
        <location evidence="1">Endomembrane system</location>
    </subcellularLocation>
</comment>
<evidence type="ECO:0000313" key="12">
    <source>
        <dbReference type="EMBL" id="CAH3152284.1"/>
    </source>
</evidence>
<comment type="caution">
    <text evidence="12">The sequence shown here is derived from an EMBL/GenBank/DDBJ whole genome shotgun (WGS) entry which is preliminary data.</text>
</comment>
<dbReference type="SUPFAM" id="SSF50911">
    <property type="entry name" value="Mannose 6-phosphate receptor domain"/>
    <property type="match status" value="1"/>
</dbReference>
<evidence type="ECO:0000256" key="9">
    <source>
        <dbReference type="SAM" id="Phobius"/>
    </source>
</evidence>
<organism evidence="12 13">
    <name type="scientific">Porites lobata</name>
    <dbReference type="NCBI Taxonomy" id="104759"/>
    <lineage>
        <taxon>Eukaryota</taxon>
        <taxon>Metazoa</taxon>
        <taxon>Cnidaria</taxon>
        <taxon>Anthozoa</taxon>
        <taxon>Hexacorallia</taxon>
        <taxon>Scleractinia</taxon>
        <taxon>Fungiina</taxon>
        <taxon>Poritidae</taxon>
        <taxon>Porites</taxon>
    </lineage>
</organism>
<feature type="transmembrane region" description="Helical" evidence="9">
    <location>
        <begin position="188"/>
        <end position="207"/>
    </location>
</feature>
<evidence type="ECO:0000256" key="10">
    <source>
        <dbReference type="SAM" id="SignalP"/>
    </source>
</evidence>
<sequence length="264" mass="28916">MADGSMVFLLLSFLAVSVSSLEVCTKLDDCSCKRSNGKIISLRNIDGKSGPKFTGIKQKSKAFTFSWNPCTKFSIPSHCNDVLLCQRGSGDLDYPVAKTADSFTIIEGNIVLVYEEVTGFDNKQRKGVITLKCDESKYPGNFSEFIETGSSSSFQYAATFTSKCACDDGCPNVPAGGKGSQRLSTGSILLIVFIPLIFVYFIAGMLYNKYHKGTNTFPEMIPNHSFWSDFPFLIKDGCVFTFEGITGCCVSLCMRLKGDSYAKI</sequence>
<evidence type="ECO:0000256" key="2">
    <source>
        <dbReference type="ARBA" id="ARBA00022448"/>
    </source>
</evidence>
<name>A0ABN8PWD1_9CNID</name>
<feature type="chain" id="PRO_5045587699" description="MRH domain-containing protein" evidence="10">
    <location>
        <begin position="21"/>
        <end position="264"/>
    </location>
</feature>
<dbReference type="PANTHER" id="PTHR15071">
    <property type="entry name" value="MANNOSE-6-PHOSPHATE RECEPTOR FAMILY MEMBER"/>
    <property type="match status" value="1"/>
</dbReference>
<dbReference type="Gene3D" id="2.70.130.10">
    <property type="entry name" value="Mannose-6-phosphate receptor binding domain"/>
    <property type="match status" value="1"/>
</dbReference>
<proteinExistence type="predicted"/>
<accession>A0ABN8PWD1</accession>
<feature type="signal peptide" evidence="10">
    <location>
        <begin position="1"/>
        <end position="20"/>
    </location>
</feature>
<protein>
    <recommendedName>
        <fullName evidence="11">MRH domain-containing protein</fullName>
    </recommendedName>
</protein>
<keyword evidence="4 10" id="KW-0732">Signal</keyword>
<keyword evidence="6 9" id="KW-0472">Membrane</keyword>
<reference evidence="12 13" key="1">
    <citation type="submission" date="2022-05" db="EMBL/GenBank/DDBJ databases">
        <authorList>
            <consortium name="Genoscope - CEA"/>
            <person name="William W."/>
        </authorList>
    </citation>
    <scope>NUCLEOTIDE SEQUENCE [LARGE SCALE GENOMIC DNA]</scope>
</reference>
<keyword evidence="2" id="KW-0813">Transport</keyword>
<keyword evidence="13" id="KW-1185">Reference proteome</keyword>
<evidence type="ECO:0000256" key="5">
    <source>
        <dbReference type="ARBA" id="ARBA00022989"/>
    </source>
</evidence>
<evidence type="ECO:0000256" key="8">
    <source>
        <dbReference type="ARBA" id="ARBA00023180"/>
    </source>
</evidence>
<keyword evidence="3 9" id="KW-0812">Transmembrane</keyword>
<evidence type="ECO:0000313" key="13">
    <source>
        <dbReference type="Proteomes" id="UP001159405"/>
    </source>
</evidence>
<dbReference type="PROSITE" id="PS51914">
    <property type="entry name" value="MRH"/>
    <property type="match status" value="1"/>
</dbReference>
<evidence type="ECO:0000256" key="3">
    <source>
        <dbReference type="ARBA" id="ARBA00022692"/>
    </source>
</evidence>
<feature type="domain" description="MRH" evidence="11">
    <location>
        <begin position="28"/>
        <end position="168"/>
    </location>
</feature>
<evidence type="ECO:0000256" key="4">
    <source>
        <dbReference type="ARBA" id="ARBA00022729"/>
    </source>
</evidence>
<evidence type="ECO:0000259" key="11">
    <source>
        <dbReference type="PROSITE" id="PS51914"/>
    </source>
</evidence>
<dbReference type="EMBL" id="CALNXK010000093">
    <property type="protein sequence ID" value="CAH3152284.1"/>
    <property type="molecule type" value="Genomic_DNA"/>
</dbReference>
<dbReference type="Proteomes" id="UP001159405">
    <property type="component" value="Unassembled WGS sequence"/>
</dbReference>
<dbReference type="Pfam" id="PF02157">
    <property type="entry name" value="Man-6-P_recep"/>
    <property type="match status" value="1"/>
</dbReference>
<gene>
    <name evidence="12" type="ORF">PLOB_00048978</name>
</gene>
<evidence type="ECO:0000256" key="7">
    <source>
        <dbReference type="ARBA" id="ARBA00023157"/>
    </source>
</evidence>
<keyword evidence="5 9" id="KW-1133">Transmembrane helix</keyword>
<keyword evidence="7" id="KW-1015">Disulfide bond</keyword>
<evidence type="ECO:0000256" key="6">
    <source>
        <dbReference type="ARBA" id="ARBA00023136"/>
    </source>
</evidence>
<evidence type="ECO:0000256" key="1">
    <source>
        <dbReference type="ARBA" id="ARBA00004308"/>
    </source>
</evidence>
<keyword evidence="8" id="KW-0325">Glycoprotein</keyword>
<dbReference type="InterPro" id="IPR009011">
    <property type="entry name" value="Man6P_isomerase_rcpt-bd_dom_sf"/>
</dbReference>
<dbReference type="InterPro" id="IPR028927">
    <property type="entry name" value="Man-6-P_rcpt"/>
</dbReference>
<dbReference type="PANTHER" id="PTHR15071:SF0">
    <property type="entry name" value="MANNOSE 6-PHOSPHATE RECEPTOR-LIKE PROTEIN 1"/>
    <property type="match status" value="1"/>
</dbReference>